<evidence type="ECO:0000313" key="1">
    <source>
        <dbReference type="EMBL" id="KAH6610871.1"/>
    </source>
</evidence>
<protein>
    <submittedName>
        <fullName evidence="1">Uncharacterized protein</fullName>
    </submittedName>
</protein>
<keyword evidence="2" id="KW-1185">Reference proteome</keyword>
<organism evidence="1 2">
    <name type="scientific">Trichoderma cornu-damae</name>
    <dbReference type="NCBI Taxonomy" id="654480"/>
    <lineage>
        <taxon>Eukaryota</taxon>
        <taxon>Fungi</taxon>
        <taxon>Dikarya</taxon>
        <taxon>Ascomycota</taxon>
        <taxon>Pezizomycotina</taxon>
        <taxon>Sordariomycetes</taxon>
        <taxon>Hypocreomycetidae</taxon>
        <taxon>Hypocreales</taxon>
        <taxon>Hypocreaceae</taxon>
        <taxon>Trichoderma</taxon>
    </lineage>
</organism>
<dbReference type="EMBL" id="JAIWOZ010000001">
    <property type="protein sequence ID" value="KAH6610871.1"/>
    <property type="molecule type" value="Genomic_DNA"/>
</dbReference>
<sequence>MDEVGLSLSIRDARPALALDSRSEYWQLLASATSISGVAHVHLKPSRHHLISSTLWSTPHSALPCSALLYSPVTLQPAVVAVPSGDSIRRAHSLKCDASRSSFNITTAAPQISSASLSKHGAAQPIHFSEAPVN</sequence>
<dbReference type="AlphaFoldDB" id="A0A9P8QR64"/>
<proteinExistence type="predicted"/>
<name>A0A9P8QR64_9HYPO</name>
<comment type="caution">
    <text evidence="1">The sequence shown here is derived from an EMBL/GenBank/DDBJ whole genome shotgun (WGS) entry which is preliminary data.</text>
</comment>
<dbReference type="Proteomes" id="UP000827724">
    <property type="component" value="Unassembled WGS sequence"/>
</dbReference>
<reference evidence="1" key="1">
    <citation type="submission" date="2021-08" db="EMBL/GenBank/DDBJ databases">
        <title>Chromosome-Level Trichoderma cornu-damae using Hi-C Data.</title>
        <authorList>
            <person name="Kim C.S."/>
        </authorList>
    </citation>
    <scope>NUCLEOTIDE SEQUENCE</scope>
    <source>
        <strain evidence="1">KA19-0412C</strain>
    </source>
</reference>
<evidence type="ECO:0000313" key="2">
    <source>
        <dbReference type="Proteomes" id="UP000827724"/>
    </source>
</evidence>
<accession>A0A9P8QR64</accession>
<gene>
    <name evidence="1" type="ORF">Trco_000891</name>
</gene>